<sequence length="129" mass="11892">MPTTSAAPTSRAAPTAPTFAPTAVASWAPGLPSSPPSIALTAIGGQGGGGNEADATADGAIVDNATVTPAAVEQGLVLSPGRSGPVLVAGNGGGWVSSGGAAGGGERPGLPLLFQGAPPEGAGGQSVGL</sequence>
<evidence type="ECO:0000313" key="2">
    <source>
        <dbReference type="EMBL" id="CAD8322234.1"/>
    </source>
</evidence>
<name>A0A7R9ZF76_9STRA</name>
<dbReference type="EMBL" id="HBED01041070">
    <property type="protein sequence ID" value="CAD8322234.1"/>
    <property type="molecule type" value="Transcribed_RNA"/>
</dbReference>
<organism evidence="2">
    <name type="scientific">Pseudictyota dubia</name>
    <dbReference type="NCBI Taxonomy" id="2749911"/>
    <lineage>
        <taxon>Eukaryota</taxon>
        <taxon>Sar</taxon>
        <taxon>Stramenopiles</taxon>
        <taxon>Ochrophyta</taxon>
        <taxon>Bacillariophyta</taxon>
        <taxon>Mediophyceae</taxon>
        <taxon>Biddulphiophycidae</taxon>
        <taxon>Eupodiscales</taxon>
        <taxon>Odontellaceae</taxon>
        <taxon>Pseudictyota</taxon>
    </lineage>
</organism>
<feature type="region of interest" description="Disordered" evidence="1">
    <location>
        <begin position="27"/>
        <end position="56"/>
    </location>
</feature>
<accession>A0A7R9ZF76</accession>
<protein>
    <submittedName>
        <fullName evidence="2">Uncharacterized protein</fullName>
    </submittedName>
</protein>
<gene>
    <name evidence="2" type="ORF">TDUB1175_LOCUS20651</name>
</gene>
<reference evidence="2" key="1">
    <citation type="submission" date="2021-01" db="EMBL/GenBank/DDBJ databases">
        <authorList>
            <person name="Corre E."/>
            <person name="Pelletier E."/>
            <person name="Niang G."/>
            <person name="Scheremetjew M."/>
            <person name="Finn R."/>
            <person name="Kale V."/>
            <person name="Holt S."/>
            <person name="Cochrane G."/>
            <person name="Meng A."/>
            <person name="Brown T."/>
            <person name="Cohen L."/>
        </authorList>
    </citation>
    <scope>NUCLEOTIDE SEQUENCE</scope>
    <source>
        <strain evidence="2">CCMP147</strain>
    </source>
</reference>
<proteinExistence type="predicted"/>
<dbReference type="AlphaFoldDB" id="A0A7R9ZF76"/>
<evidence type="ECO:0000256" key="1">
    <source>
        <dbReference type="SAM" id="MobiDB-lite"/>
    </source>
</evidence>